<dbReference type="Gramene" id="mRNA:HanXRQr2_Chr16g0739341">
    <property type="protein sequence ID" value="CDS:HanXRQr2_Chr16g0739341.1"/>
    <property type="gene ID" value="HanXRQr2_Chr16g0739341"/>
</dbReference>
<name>A0A9K3DS08_HELAN</name>
<proteinExistence type="predicted"/>
<dbReference type="EMBL" id="MNCJ02000331">
    <property type="protein sequence ID" value="KAF5759278.1"/>
    <property type="molecule type" value="Genomic_DNA"/>
</dbReference>
<reference evidence="1" key="1">
    <citation type="journal article" date="2017" name="Nature">
        <title>The sunflower genome provides insights into oil metabolism, flowering and Asterid evolution.</title>
        <authorList>
            <person name="Badouin H."/>
            <person name="Gouzy J."/>
            <person name="Grassa C.J."/>
            <person name="Murat F."/>
            <person name="Staton S.E."/>
            <person name="Cottret L."/>
            <person name="Lelandais-Briere C."/>
            <person name="Owens G.L."/>
            <person name="Carrere S."/>
            <person name="Mayjonade B."/>
            <person name="Legrand L."/>
            <person name="Gill N."/>
            <person name="Kane N.C."/>
            <person name="Bowers J.E."/>
            <person name="Hubner S."/>
            <person name="Bellec A."/>
            <person name="Berard A."/>
            <person name="Berges H."/>
            <person name="Blanchet N."/>
            <person name="Boniface M.C."/>
            <person name="Brunel D."/>
            <person name="Catrice O."/>
            <person name="Chaidir N."/>
            <person name="Claudel C."/>
            <person name="Donnadieu C."/>
            <person name="Faraut T."/>
            <person name="Fievet G."/>
            <person name="Helmstetter N."/>
            <person name="King M."/>
            <person name="Knapp S.J."/>
            <person name="Lai Z."/>
            <person name="Le Paslier M.C."/>
            <person name="Lippi Y."/>
            <person name="Lorenzon L."/>
            <person name="Mandel J.R."/>
            <person name="Marage G."/>
            <person name="Marchand G."/>
            <person name="Marquand E."/>
            <person name="Bret-Mestries E."/>
            <person name="Morien E."/>
            <person name="Nambeesan S."/>
            <person name="Nguyen T."/>
            <person name="Pegot-Espagnet P."/>
            <person name="Pouilly N."/>
            <person name="Raftis F."/>
            <person name="Sallet E."/>
            <person name="Schiex T."/>
            <person name="Thomas J."/>
            <person name="Vandecasteele C."/>
            <person name="Vares D."/>
            <person name="Vear F."/>
            <person name="Vautrin S."/>
            <person name="Crespi M."/>
            <person name="Mangin B."/>
            <person name="Burke J.M."/>
            <person name="Salse J."/>
            <person name="Munos S."/>
            <person name="Vincourt P."/>
            <person name="Rieseberg L.H."/>
            <person name="Langlade N.B."/>
        </authorList>
    </citation>
    <scope>NUCLEOTIDE SEQUENCE</scope>
    <source>
        <tissue evidence="1">Leaves</tissue>
    </source>
</reference>
<accession>A0A9K3DS08</accession>
<protein>
    <submittedName>
        <fullName evidence="1">Uncharacterized protein</fullName>
    </submittedName>
</protein>
<keyword evidence="2" id="KW-1185">Reference proteome</keyword>
<dbReference type="AlphaFoldDB" id="A0A9K3DS08"/>
<evidence type="ECO:0000313" key="2">
    <source>
        <dbReference type="Proteomes" id="UP000215914"/>
    </source>
</evidence>
<organism evidence="1 2">
    <name type="scientific">Helianthus annuus</name>
    <name type="common">Common sunflower</name>
    <dbReference type="NCBI Taxonomy" id="4232"/>
    <lineage>
        <taxon>Eukaryota</taxon>
        <taxon>Viridiplantae</taxon>
        <taxon>Streptophyta</taxon>
        <taxon>Embryophyta</taxon>
        <taxon>Tracheophyta</taxon>
        <taxon>Spermatophyta</taxon>
        <taxon>Magnoliopsida</taxon>
        <taxon>eudicotyledons</taxon>
        <taxon>Gunneridae</taxon>
        <taxon>Pentapetalae</taxon>
        <taxon>asterids</taxon>
        <taxon>campanulids</taxon>
        <taxon>Asterales</taxon>
        <taxon>Asteraceae</taxon>
        <taxon>Asteroideae</taxon>
        <taxon>Heliantheae alliance</taxon>
        <taxon>Heliantheae</taxon>
        <taxon>Helianthus</taxon>
    </lineage>
</organism>
<reference evidence="1" key="2">
    <citation type="submission" date="2020-06" db="EMBL/GenBank/DDBJ databases">
        <title>Helianthus annuus Genome sequencing and assembly Release 2.</title>
        <authorList>
            <person name="Gouzy J."/>
            <person name="Langlade N."/>
            <person name="Munos S."/>
        </authorList>
    </citation>
    <scope>NUCLEOTIDE SEQUENCE</scope>
    <source>
        <tissue evidence="1">Leaves</tissue>
    </source>
</reference>
<sequence length="80" mass="8650">MQEVKSFTSSSQVFLWPGDGGTHTCPFSKELSIARKRVFDISVRARWFLACQLIVVGDSDPDNSTTCGIGGLKAVPEMAA</sequence>
<dbReference type="Proteomes" id="UP000215914">
    <property type="component" value="Unassembled WGS sequence"/>
</dbReference>
<comment type="caution">
    <text evidence="1">The sequence shown here is derived from an EMBL/GenBank/DDBJ whole genome shotgun (WGS) entry which is preliminary data.</text>
</comment>
<evidence type="ECO:0000313" key="1">
    <source>
        <dbReference type="EMBL" id="KAF5759278.1"/>
    </source>
</evidence>
<gene>
    <name evidence="1" type="ORF">HanXRQr2_Chr16g0739341</name>
</gene>